<evidence type="ECO:0000313" key="2">
    <source>
        <dbReference type="Proteomes" id="UP000249661"/>
    </source>
</evidence>
<keyword evidence="2" id="KW-1185">Reference proteome</keyword>
<evidence type="ECO:0000313" key="1">
    <source>
        <dbReference type="EMBL" id="RAH72840.1"/>
    </source>
</evidence>
<reference evidence="1" key="1">
    <citation type="submission" date="2018-02" db="EMBL/GenBank/DDBJ databases">
        <title>The genomes of Aspergillus section Nigri reveals drivers in fungal speciation.</title>
        <authorList>
            <consortium name="DOE Joint Genome Institute"/>
            <person name="Vesth T.C."/>
            <person name="Nybo J."/>
            <person name="Theobald S."/>
            <person name="Brandl J."/>
            <person name="Frisvad J.C."/>
            <person name="Nielsen K.F."/>
            <person name="Lyhne E.K."/>
            <person name="Kogle M.E."/>
            <person name="Kuo A."/>
            <person name="Riley R."/>
            <person name="Clum A."/>
            <person name="Nolan M."/>
            <person name="Lipzen A."/>
            <person name="Salamov A."/>
            <person name="Henrissat B."/>
            <person name="Wiebenga A."/>
            <person name="De vries R.P."/>
            <person name="Grigoriev I.V."/>
            <person name="Mortensen U.H."/>
            <person name="Andersen M.R."/>
            <person name="Baker S.E."/>
        </authorList>
    </citation>
    <scope>NUCLEOTIDE SEQUENCE</scope>
    <source>
        <strain evidence="1">CBS 121060</strain>
    </source>
</reference>
<organism evidence="1 2">
    <name type="scientific">Aspergillus aculeatinus CBS 121060</name>
    <dbReference type="NCBI Taxonomy" id="1448322"/>
    <lineage>
        <taxon>Eukaryota</taxon>
        <taxon>Fungi</taxon>
        <taxon>Dikarya</taxon>
        <taxon>Ascomycota</taxon>
        <taxon>Pezizomycotina</taxon>
        <taxon>Eurotiomycetes</taxon>
        <taxon>Eurotiomycetidae</taxon>
        <taxon>Eurotiales</taxon>
        <taxon>Aspergillaceae</taxon>
        <taxon>Aspergillus</taxon>
        <taxon>Aspergillus subgen. Circumdati</taxon>
    </lineage>
</organism>
<dbReference type="EMBL" id="KZ824941">
    <property type="protein sequence ID" value="RAH72840.1"/>
    <property type="molecule type" value="Genomic_DNA"/>
</dbReference>
<gene>
    <name evidence="1" type="ORF">BO66DRAFT_248740</name>
</gene>
<accession>A0ACD1HH03</accession>
<dbReference type="Proteomes" id="UP000249661">
    <property type="component" value="Unassembled WGS sequence"/>
</dbReference>
<proteinExistence type="predicted"/>
<name>A0ACD1HH03_9EURO</name>
<protein>
    <submittedName>
        <fullName evidence="1">Uncharacterized protein</fullName>
    </submittedName>
</protein>
<sequence>MVHFPGVAQVVLGSRGWISPLPFTLPLSLSLSLHPLHPCLKCSNTMPSQIDSTFATPPHSWSTSPRKGMRSPQTANTKESLPE</sequence>